<organism evidence="2 3">
    <name type="scientific">Alloscardovia venturai</name>
    <dbReference type="NCBI Taxonomy" id="1769421"/>
    <lineage>
        <taxon>Bacteria</taxon>
        <taxon>Bacillati</taxon>
        <taxon>Actinomycetota</taxon>
        <taxon>Actinomycetes</taxon>
        <taxon>Bifidobacteriales</taxon>
        <taxon>Bifidobacteriaceae</taxon>
        <taxon>Alloscardovia</taxon>
    </lineage>
</organism>
<accession>A0ABW2Y6K2</accession>
<reference evidence="3" key="1">
    <citation type="journal article" date="2019" name="Int. J. Syst. Evol. Microbiol.">
        <title>The Global Catalogue of Microorganisms (GCM) 10K type strain sequencing project: providing services to taxonomists for standard genome sequencing and annotation.</title>
        <authorList>
            <consortium name="The Broad Institute Genomics Platform"/>
            <consortium name="The Broad Institute Genome Sequencing Center for Infectious Disease"/>
            <person name="Wu L."/>
            <person name="Ma J."/>
        </authorList>
    </citation>
    <scope>NUCLEOTIDE SEQUENCE [LARGE SCALE GENOMIC DNA]</scope>
    <source>
        <strain evidence="3">CCM 8604</strain>
    </source>
</reference>
<keyword evidence="3" id="KW-1185">Reference proteome</keyword>
<dbReference type="Pfam" id="PF13274">
    <property type="entry name" value="SocA_Panacea"/>
    <property type="match status" value="1"/>
</dbReference>
<evidence type="ECO:0000313" key="3">
    <source>
        <dbReference type="Proteomes" id="UP001597036"/>
    </source>
</evidence>
<protein>
    <submittedName>
        <fullName evidence="2">Panacea domain-containing protein</fullName>
    </submittedName>
</protein>
<dbReference type="EMBL" id="JBHTHQ010000021">
    <property type="protein sequence ID" value="MFD0705406.1"/>
    <property type="molecule type" value="Genomic_DNA"/>
</dbReference>
<feature type="domain" description="Antitoxin SocA-like Panacea" evidence="1">
    <location>
        <begin position="23"/>
        <end position="116"/>
    </location>
</feature>
<sequence>MASILDVAAYILKKQGTMTTMKLQKLAFYSQAEYLREFKEPLFDSSFQAWINGPVSVELFRHHRGLFLIRPQDLTGATPSALKLEERKTVDLVLSVYGEKSGKELSILTHQEAPWKDAREGLATDQAGNVEITNDAILDYYSKHPLVR</sequence>
<proteinExistence type="predicted"/>
<comment type="caution">
    <text evidence="2">The sequence shown here is derived from an EMBL/GenBank/DDBJ whole genome shotgun (WGS) entry which is preliminary data.</text>
</comment>
<dbReference type="InterPro" id="IPR025272">
    <property type="entry name" value="SocA_Panacea"/>
</dbReference>
<dbReference type="RefSeq" id="WP_377939093.1">
    <property type="nucleotide sequence ID" value="NZ_JBHTHQ010000021.1"/>
</dbReference>
<evidence type="ECO:0000313" key="2">
    <source>
        <dbReference type="EMBL" id="MFD0705406.1"/>
    </source>
</evidence>
<evidence type="ECO:0000259" key="1">
    <source>
        <dbReference type="Pfam" id="PF13274"/>
    </source>
</evidence>
<name>A0ABW2Y6K2_9BIFI</name>
<dbReference type="Proteomes" id="UP001597036">
    <property type="component" value="Unassembled WGS sequence"/>
</dbReference>
<gene>
    <name evidence="2" type="ORF">ACFQY8_06575</name>
</gene>